<protein>
    <recommendedName>
        <fullName evidence="3">histidine kinase</fullName>
        <ecNumber evidence="3">2.7.13.3</ecNumber>
    </recommendedName>
</protein>
<keyword evidence="6" id="KW-0812">Transmembrane</keyword>
<comment type="caution">
    <text evidence="11">The sequence shown here is derived from an EMBL/GenBank/DDBJ whole genome shotgun (WGS) entry which is preliminary data.</text>
</comment>
<evidence type="ECO:0000313" key="11">
    <source>
        <dbReference type="EMBL" id="TPG84116.1"/>
    </source>
</evidence>
<reference evidence="11 12" key="1">
    <citation type="journal article" date="2019" name="Environ. Microbiol.">
        <title>Species interactions and distinct microbial communities in high Arctic permafrost affected cryosols are associated with the CH4 and CO2 gas fluxes.</title>
        <authorList>
            <person name="Altshuler I."/>
            <person name="Hamel J."/>
            <person name="Turney S."/>
            <person name="Magnuson E."/>
            <person name="Levesque R."/>
            <person name="Greer C."/>
            <person name="Whyte L.G."/>
        </authorList>
    </citation>
    <scope>NUCLEOTIDE SEQUENCE [LARGE SCALE GENOMIC DNA]</scope>
    <source>
        <strain evidence="11 12">OWC5</strain>
    </source>
</reference>
<dbReference type="InterPro" id="IPR036890">
    <property type="entry name" value="HATPase_C_sf"/>
</dbReference>
<dbReference type="GO" id="GO:0005886">
    <property type="term" value="C:plasma membrane"/>
    <property type="evidence" value="ECO:0007669"/>
    <property type="project" value="TreeGrafter"/>
</dbReference>
<evidence type="ECO:0000313" key="12">
    <source>
        <dbReference type="Proteomes" id="UP000320914"/>
    </source>
</evidence>
<evidence type="ECO:0000256" key="1">
    <source>
        <dbReference type="ARBA" id="ARBA00000085"/>
    </source>
</evidence>
<dbReference type="PANTHER" id="PTHR45436:SF8">
    <property type="entry name" value="HISTIDINE KINASE"/>
    <property type="match status" value="1"/>
</dbReference>
<feature type="domain" description="Histidine kinase" evidence="10">
    <location>
        <begin position="1"/>
        <end position="173"/>
    </location>
</feature>
<dbReference type="SMART" id="SM00387">
    <property type="entry name" value="HATPase_c"/>
    <property type="match status" value="1"/>
</dbReference>
<dbReference type="SUPFAM" id="SSF55874">
    <property type="entry name" value="ATPase domain of HSP90 chaperone/DNA topoisomerase II/histidine kinase"/>
    <property type="match status" value="1"/>
</dbReference>
<dbReference type="AlphaFoldDB" id="A0A502IEU5"/>
<sequence length="182" mass="19815">MLRFQGLLRISELEDTRRRSGFESFQPTSLLTQAHEFFEPLAQEQGLTLLLDLSADLPALSGDVSLLFEALVNLLDNAIKFTPKGGVIHLSGSLTLNSLTIEVSDNGPGIPEEERESVIRRLYRGDSTRQQPGHGLGLSLVSAIVRLHGFVLRIQESPRGGGATVSIICPLPEMISIVVESN</sequence>
<keyword evidence="4" id="KW-0597">Phosphoprotein</keyword>
<dbReference type="CDD" id="cd00075">
    <property type="entry name" value="HATPase"/>
    <property type="match status" value="1"/>
</dbReference>
<proteinExistence type="predicted"/>
<dbReference type="InterPro" id="IPR003594">
    <property type="entry name" value="HATPase_dom"/>
</dbReference>
<dbReference type="InterPro" id="IPR005467">
    <property type="entry name" value="His_kinase_dom"/>
</dbReference>
<keyword evidence="7" id="KW-0418">Kinase</keyword>
<evidence type="ECO:0000256" key="7">
    <source>
        <dbReference type="ARBA" id="ARBA00022777"/>
    </source>
</evidence>
<keyword evidence="9" id="KW-0472">Membrane</keyword>
<evidence type="ECO:0000256" key="4">
    <source>
        <dbReference type="ARBA" id="ARBA00022553"/>
    </source>
</evidence>
<dbReference type="GO" id="GO:0005524">
    <property type="term" value="F:ATP binding"/>
    <property type="evidence" value="ECO:0007669"/>
    <property type="project" value="UniProtKB-KW"/>
</dbReference>
<accession>A0A502IEU5</accession>
<dbReference type="EC" id="2.7.13.3" evidence="3"/>
<keyword evidence="11" id="KW-0547">Nucleotide-binding</keyword>
<gene>
    <name evidence="11" type="ORF">EAH74_12515</name>
</gene>
<keyword evidence="5" id="KW-0808">Transferase</keyword>
<evidence type="ECO:0000256" key="2">
    <source>
        <dbReference type="ARBA" id="ARBA00004370"/>
    </source>
</evidence>
<dbReference type="Proteomes" id="UP000320914">
    <property type="component" value="Unassembled WGS sequence"/>
</dbReference>
<name>A0A502IEU5_9PSED</name>
<evidence type="ECO:0000256" key="6">
    <source>
        <dbReference type="ARBA" id="ARBA00022692"/>
    </source>
</evidence>
<dbReference type="Gene3D" id="3.30.565.10">
    <property type="entry name" value="Histidine kinase-like ATPase, C-terminal domain"/>
    <property type="match status" value="1"/>
</dbReference>
<comment type="catalytic activity">
    <reaction evidence="1">
        <text>ATP + protein L-histidine = ADP + protein N-phospho-L-histidine.</text>
        <dbReference type="EC" id="2.7.13.3"/>
    </reaction>
</comment>
<evidence type="ECO:0000256" key="5">
    <source>
        <dbReference type="ARBA" id="ARBA00022679"/>
    </source>
</evidence>
<dbReference type="GO" id="GO:0004673">
    <property type="term" value="F:protein histidine kinase activity"/>
    <property type="evidence" value="ECO:0007669"/>
    <property type="project" value="UniProtKB-EC"/>
</dbReference>
<dbReference type="PRINTS" id="PR00344">
    <property type="entry name" value="BCTRLSENSOR"/>
</dbReference>
<keyword evidence="11" id="KW-0067">ATP-binding</keyword>
<dbReference type="GO" id="GO:0000160">
    <property type="term" value="P:phosphorelay signal transduction system"/>
    <property type="evidence" value="ECO:0007669"/>
    <property type="project" value="TreeGrafter"/>
</dbReference>
<keyword evidence="8" id="KW-1133">Transmembrane helix</keyword>
<dbReference type="Pfam" id="PF02518">
    <property type="entry name" value="HATPase_c"/>
    <property type="match status" value="1"/>
</dbReference>
<organism evidence="11 12">
    <name type="scientific">Pseudomonas mandelii</name>
    <dbReference type="NCBI Taxonomy" id="75612"/>
    <lineage>
        <taxon>Bacteria</taxon>
        <taxon>Pseudomonadati</taxon>
        <taxon>Pseudomonadota</taxon>
        <taxon>Gammaproteobacteria</taxon>
        <taxon>Pseudomonadales</taxon>
        <taxon>Pseudomonadaceae</taxon>
        <taxon>Pseudomonas</taxon>
    </lineage>
</organism>
<dbReference type="InterPro" id="IPR004358">
    <property type="entry name" value="Sig_transdc_His_kin-like_C"/>
</dbReference>
<evidence type="ECO:0000256" key="9">
    <source>
        <dbReference type="ARBA" id="ARBA00023136"/>
    </source>
</evidence>
<comment type="subcellular location">
    <subcellularLocation>
        <location evidence="2">Membrane</location>
    </subcellularLocation>
</comment>
<dbReference type="EMBL" id="RCZA01000005">
    <property type="protein sequence ID" value="TPG84116.1"/>
    <property type="molecule type" value="Genomic_DNA"/>
</dbReference>
<evidence type="ECO:0000256" key="3">
    <source>
        <dbReference type="ARBA" id="ARBA00012438"/>
    </source>
</evidence>
<evidence type="ECO:0000256" key="8">
    <source>
        <dbReference type="ARBA" id="ARBA00022989"/>
    </source>
</evidence>
<dbReference type="PANTHER" id="PTHR45436">
    <property type="entry name" value="SENSOR HISTIDINE KINASE YKOH"/>
    <property type="match status" value="1"/>
</dbReference>
<evidence type="ECO:0000259" key="10">
    <source>
        <dbReference type="PROSITE" id="PS50109"/>
    </source>
</evidence>
<dbReference type="InterPro" id="IPR050428">
    <property type="entry name" value="TCS_sensor_his_kinase"/>
</dbReference>
<dbReference type="RefSeq" id="WP_140678767.1">
    <property type="nucleotide sequence ID" value="NZ_RCZA01000005.1"/>
</dbReference>
<dbReference type="PROSITE" id="PS50109">
    <property type="entry name" value="HIS_KIN"/>
    <property type="match status" value="1"/>
</dbReference>